<name>A0ACA9Q5E4_9GLOM</name>
<evidence type="ECO:0000313" key="1">
    <source>
        <dbReference type="EMBL" id="CAG8736580.1"/>
    </source>
</evidence>
<gene>
    <name evidence="1" type="ORF">DHETER_LOCUS13775</name>
</gene>
<feature type="non-terminal residue" evidence="1">
    <location>
        <position position="1"/>
    </location>
</feature>
<comment type="caution">
    <text evidence="1">The sequence shown here is derived from an EMBL/GenBank/DDBJ whole genome shotgun (WGS) entry which is preliminary data.</text>
</comment>
<dbReference type="EMBL" id="CAJVPU010039227">
    <property type="protein sequence ID" value="CAG8736580.1"/>
    <property type="molecule type" value="Genomic_DNA"/>
</dbReference>
<keyword evidence="2" id="KW-1185">Reference proteome</keyword>
<evidence type="ECO:0000313" key="2">
    <source>
        <dbReference type="Proteomes" id="UP000789702"/>
    </source>
</evidence>
<accession>A0ACA9Q5E4</accession>
<reference evidence="1" key="1">
    <citation type="submission" date="2021-06" db="EMBL/GenBank/DDBJ databases">
        <authorList>
            <person name="Kallberg Y."/>
            <person name="Tangrot J."/>
            <person name="Rosling A."/>
        </authorList>
    </citation>
    <scope>NUCLEOTIDE SEQUENCE</scope>
    <source>
        <strain evidence="1">IL203A</strain>
    </source>
</reference>
<organism evidence="1 2">
    <name type="scientific">Dentiscutata heterogama</name>
    <dbReference type="NCBI Taxonomy" id="1316150"/>
    <lineage>
        <taxon>Eukaryota</taxon>
        <taxon>Fungi</taxon>
        <taxon>Fungi incertae sedis</taxon>
        <taxon>Mucoromycota</taxon>
        <taxon>Glomeromycotina</taxon>
        <taxon>Glomeromycetes</taxon>
        <taxon>Diversisporales</taxon>
        <taxon>Gigasporaceae</taxon>
        <taxon>Dentiscutata</taxon>
    </lineage>
</organism>
<protein>
    <submittedName>
        <fullName evidence="1">17133_t:CDS:1</fullName>
    </submittedName>
</protein>
<feature type="non-terminal residue" evidence="1">
    <location>
        <position position="98"/>
    </location>
</feature>
<sequence>RAAYEVYKHMDLLRSNSSNSNSSAEAITQDSTFQRPKFSKDPFSKQSKSYSLTKAAAIRMVTFSLLFAIVNFFACITSFLAIFKGVSIDKEPSSVDWV</sequence>
<proteinExistence type="predicted"/>
<dbReference type="Proteomes" id="UP000789702">
    <property type="component" value="Unassembled WGS sequence"/>
</dbReference>